<evidence type="ECO:0000256" key="3">
    <source>
        <dbReference type="ARBA" id="ARBA00022741"/>
    </source>
</evidence>
<protein>
    <submittedName>
        <fullName evidence="6">ATP-binding cassette domain-containing protein</fullName>
    </submittedName>
</protein>
<organism evidence="6 7">
    <name type="scientific">Pseudoflavonifractor hominis</name>
    <dbReference type="NCBI Taxonomy" id="2763059"/>
    <lineage>
        <taxon>Bacteria</taxon>
        <taxon>Bacillati</taxon>
        <taxon>Bacillota</taxon>
        <taxon>Clostridia</taxon>
        <taxon>Eubacteriales</taxon>
        <taxon>Oscillospiraceae</taxon>
        <taxon>Pseudoflavonifractor</taxon>
    </lineage>
</organism>
<dbReference type="Pfam" id="PF00005">
    <property type="entry name" value="ABC_tran"/>
    <property type="match status" value="1"/>
</dbReference>
<comment type="caution">
    <text evidence="6">The sequence shown here is derived from an EMBL/GenBank/DDBJ whole genome shotgun (WGS) entry which is preliminary data.</text>
</comment>
<dbReference type="PANTHER" id="PTHR43117:SF4">
    <property type="entry name" value="OSMOPROTECTANT IMPORT ATP-BINDING PROTEIN OSMV"/>
    <property type="match status" value="1"/>
</dbReference>
<evidence type="ECO:0000313" key="6">
    <source>
        <dbReference type="EMBL" id="MBC5730290.1"/>
    </source>
</evidence>
<dbReference type="RefSeq" id="WP_186963273.1">
    <property type="nucleotide sequence ID" value="NZ_JACOPR010000003.1"/>
</dbReference>
<gene>
    <name evidence="6" type="ORF">H8S34_05505</name>
</gene>
<evidence type="ECO:0000256" key="1">
    <source>
        <dbReference type="ARBA" id="ARBA00005417"/>
    </source>
</evidence>
<name>A0ABR7HRY9_9FIRM</name>
<dbReference type="PROSITE" id="PS00211">
    <property type="entry name" value="ABC_TRANSPORTER_1"/>
    <property type="match status" value="1"/>
</dbReference>
<feature type="domain" description="ABC transporter" evidence="5">
    <location>
        <begin position="1"/>
        <end position="232"/>
    </location>
</feature>
<evidence type="ECO:0000259" key="5">
    <source>
        <dbReference type="PROSITE" id="PS50893"/>
    </source>
</evidence>
<keyword evidence="3" id="KW-0547">Nucleotide-binding</keyword>
<comment type="similarity">
    <text evidence="1">Belongs to the ABC transporter superfamily.</text>
</comment>
<evidence type="ECO:0000256" key="4">
    <source>
        <dbReference type="ARBA" id="ARBA00022840"/>
    </source>
</evidence>
<dbReference type="InterPro" id="IPR017871">
    <property type="entry name" value="ABC_transporter-like_CS"/>
</dbReference>
<dbReference type="PROSITE" id="PS50893">
    <property type="entry name" value="ABC_TRANSPORTER_2"/>
    <property type="match status" value="1"/>
</dbReference>
<evidence type="ECO:0000256" key="2">
    <source>
        <dbReference type="ARBA" id="ARBA00022448"/>
    </source>
</evidence>
<dbReference type="InterPro" id="IPR003439">
    <property type="entry name" value="ABC_transporter-like_ATP-bd"/>
</dbReference>
<sequence length="247" mass="27211">MECLTILPGHDKRGTVESFLPIHLKRGQLYTIVGNTGSGKSRLIKDVEQLAQGDSVTGRTVLLDGAPVSRSRQQMLSGQLVAHLGQNMRFVLDTTVEDFLRLHARCRSREITPEEILKLVNEITPEPVTLGQSLNQLSGGQSRALMIGDIALVCDSPIVLIDEIENAGIDKQRALHLLRRQDKLVLVVTHDPHTALMSEQRIVLGGGAITAVVGRSPAEAALYQQLEAEYQTQRRYQTLLRKGELLA</sequence>
<keyword evidence="4 6" id="KW-0067">ATP-binding</keyword>
<dbReference type="SUPFAM" id="SSF52540">
    <property type="entry name" value="P-loop containing nucleoside triphosphate hydrolases"/>
    <property type="match status" value="1"/>
</dbReference>
<dbReference type="Gene3D" id="3.40.50.300">
    <property type="entry name" value="P-loop containing nucleotide triphosphate hydrolases"/>
    <property type="match status" value="1"/>
</dbReference>
<dbReference type="SMART" id="SM00382">
    <property type="entry name" value="AAA"/>
    <property type="match status" value="1"/>
</dbReference>
<dbReference type="InterPro" id="IPR027417">
    <property type="entry name" value="P-loop_NTPase"/>
</dbReference>
<dbReference type="Proteomes" id="UP000660021">
    <property type="component" value="Unassembled WGS sequence"/>
</dbReference>
<reference evidence="6 7" key="1">
    <citation type="submission" date="2020-08" db="EMBL/GenBank/DDBJ databases">
        <title>Genome public.</title>
        <authorList>
            <person name="Liu C."/>
            <person name="Sun Q."/>
        </authorList>
    </citation>
    <scope>NUCLEOTIDE SEQUENCE [LARGE SCALE GENOMIC DNA]</scope>
    <source>
        <strain evidence="6 7">New-38</strain>
    </source>
</reference>
<accession>A0ABR7HRY9</accession>
<keyword evidence="7" id="KW-1185">Reference proteome</keyword>
<dbReference type="InterPro" id="IPR003593">
    <property type="entry name" value="AAA+_ATPase"/>
</dbReference>
<dbReference type="GO" id="GO:0005524">
    <property type="term" value="F:ATP binding"/>
    <property type="evidence" value="ECO:0007669"/>
    <property type="project" value="UniProtKB-KW"/>
</dbReference>
<evidence type="ECO:0000313" key="7">
    <source>
        <dbReference type="Proteomes" id="UP000660021"/>
    </source>
</evidence>
<dbReference type="PANTHER" id="PTHR43117">
    <property type="entry name" value="OSMOPROTECTANT IMPORT ATP-BINDING PROTEIN OSMV"/>
    <property type="match status" value="1"/>
</dbReference>
<proteinExistence type="inferred from homology"/>
<dbReference type="EMBL" id="JACOPR010000003">
    <property type="protein sequence ID" value="MBC5730290.1"/>
    <property type="molecule type" value="Genomic_DNA"/>
</dbReference>
<keyword evidence="2" id="KW-0813">Transport</keyword>